<evidence type="ECO:0000313" key="4">
    <source>
        <dbReference type="Proteomes" id="UP000294395"/>
    </source>
</evidence>
<proteinExistence type="predicted"/>
<accession>A0A1L6KJ74</accession>
<dbReference type="EMBL" id="CP038009">
    <property type="protein sequence ID" value="QBQ15002.1"/>
    <property type="molecule type" value="Genomic_DNA"/>
</dbReference>
<protein>
    <submittedName>
        <fullName evidence="2">Cation transporter</fullName>
    </submittedName>
</protein>
<dbReference type="NCBIfam" id="NF045615">
    <property type="entry name" value="efflu_CzcI_Acin"/>
    <property type="match status" value="1"/>
</dbReference>
<dbReference type="AlphaFoldDB" id="A0A1L6KJ74"/>
<organism evidence="2 5">
    <name type="scientific">Acinetobacter haemolyticus</name>
    <dbReference type="NCBI Taxonomy" id="29430"/>
    <lineage>
        <taxon>Bacteria</taxon>
        <taxon>Pseudomonadati</taxon>
        <taxon>Pseudomonadota</taxon>
        <taxon>Gammaproteobacteria</taxon>
        <taxon>Moraxellales</taxon>
        <taxon>Moraxellaceae</taxon>
        <taxon>Acinetobacter</taxon>
    </lineage>
</organism>
<evidence type="ECO:0000256" key="1">
    <source>
        <dbReference type="SAM" id="SignalP"/>
    </source>
</evidence>
<evidence type="ECO:0000313" key="2">
    <source>
        <dbReference type="EMBL" id="NAR73063.1"/>
    </source>
</evidence>
<feature type="signal peptide" evidence="1">
    <location>
        <begin position="1"/>
        <end position="19"/>
    </location>
</feature>
<feature type="chain" id="PRO_5012995934" evidence="1">
    <location>
        <begin position="20"/>
        <end position="127"/>
    </location>
</feature>
<sequence>MTLLLSLFMFQSIWNVAAAYCGHESATQQAVSVNHFGHHALDNSKEQQSSLVAVQEADAPWLLNVQDHHDHLPTCFHAIVIQEQQQLKQPILRIHELEQKYNWSNHYQSPYLTSLNPPPVFAPLLVG</sequence>
<dbReference type="EMBL" id="WTTO01000012">
    <property type="protein sequence ID" value="NAR73063.1"/>
    <property type="molecule type" value="Genomic_DNA"/>
</dbReference>
<name>A0A1L6KJ74_ACIHA</name>
<dbReference type="Proteomes" id="UP000451048">
    <property type="component" value="Unassembled WGS sequence"/>
</dbReference>
<reference evidence="3 4" key="1">
    <citation type="submission" date="2019-03" db="EMBL/GenBank/DDBJ databases">
        <title>Complete genome sequence of two outbreak-associated Acinetobacter haemolyticus strains.</title>
        <authorList>
            <person name="Bai L."/>
            <person name="Zhang S.-C."/>
            <person name="Deng Y."/>
            <person name="Song C.-C."/>
            <person name="Kang G.-B."/>
            <person name="Dong Y."/>
            <person name="Wang Y."/>
            <person name="Gao F."/>
            <person name="Huang H."/>
        </authorList>
    </citation>
    <scope>NUCLEOTIDE SEQUENCE [LARGE SCALE GENOMIC DNA]</scope>
    <source>
        <strain evidence="3 4">TJR01</strain>
    </source>
</reference>
<dbReference type="OrthoDB" id="6712732at2"/>
<evidence type="ECO:0000313" key="5">
    <source>
        <dbReference type="Proteomes" id="UP000451048"/>
    </source>
</evidence>
<dbReference type="InterPro" id="IPR054660">
    <property type="entry name" value="CzcI-like"/>
</dbReference>
<keyword evidence="1" id="KW-0732">Signal</keyword>
<gene>
    <name evidence="3" type="ORF">AHTJR_01285</name>
    <name evidence="2" type="ORF">GPS52_06025</name>
</gene>
<dbReference type="Proteomes" id="UP000294395">
    <property type="component" value="Chromosome"/>
</dbReference>
<reference evidence="2 5" key="2">
    <citation type="submission" date="2019-12" db="EMBL/GenBank/DDBJ databases">
        <title>Acinetobacter haemolyticus comparative genomics.</title>
        <authorList>
            <person name="Castro-Jaimes S."/>
            <person name="Bello-Lopez E."/>
            <person name="Velazquez-Acosta C."/>
            <person name="Volkow-Fernandez P."/>
            <person name="Lozano-Zarain P."/>
            <person name="Castillo Ramirez S."/>
            <person name="Cevallos M.A."/>
        </authorList>
    </citation>
    <scope>NUCLEOTIDE SEQUENCE [LARGE SCALE GENOMIC DNA]</scope>
    <source>
        <strain evidence="2 5">AN10</strain>
    </source>
</reference>
<evidence type="ECO:0000313" key="3">
    <source>
        <dbReference type="EMBL" id="QBQ15002.1"/>
    </source>
</evidence>
<dbReference type="KEGG" id="ahl:AHTJS_01215"/>